<dbReference type="Pfam" id="PF04073">
    <property type="entry name" value="tRNA_edit"/>
    <property type="match status" value="1"/>
</dbReference>
<protein>
    <submittedName>
        <fullName evidence="3">DNA-binding protein</fullName>
    </submittedName>
</protein>
<gene>
    <name evidence="3" type="ORF">GCM10011316_08510</name>
</gene>
<comment type="caution">
    <text evidence="3">The sequence shown here is derived from an EMBL/GenBank/DDBJ whole genome shotgun (WGS) entry which is preliminary data.</text>
</comment>
<dbReference type="InterPro" id="IPR040285">
    <property type="entry name" value="ProX/PRXD1"/>
</dbReference>
<proteinExistence type="inferred from homology"/>
<accession>A0A916TB65</accession>
<dbReference type="CDD" id="cd04335">
    <property type="entry name" value="PrdX_deacylase"/>
    <property type="match status" value="1"/>
</dbReference>
<reference evidence="3" key="2">
    <citation type="submission" date="2020-09" db="EMBL/GenBank/DDBJ databases">
        <authorList>
            <person name="Sun Q."/>
            <person name="Zhou Y."/>
        </authorList>
    </citation>
    <scope>NUCLEOTIDE SEQUENCE</scope>
    <source>
        <strain evidence="3">CGMCC 1.12426</strain>
    </source>
</reference>
<dbReference type="GO" id="GO:0003677">
    <property type="term" value="F:DNA binding"/>
    <property type="evidence" value="ECO:0007669"/>
    <property type="project" value="UniProtKB-KW"/>
</dbReference>
<evidence type="ECO:0000313" key="3">
    <source>
        <dbReference type="EMBL" id="GGB38771.1"/>
    </source>
</evidence>
<dbReference type="RefSeq" id="WP_150495194.1">
    <property type="nucleotide sequence ID" value="NZ_BMFA01000002.1"/>
</dbReference>
<dbReference type="InterPro" id="IPR007214">
    <property type="entry name" value="YbaK/aa-tRNA-synth-assoc-dom"/>
</dbReference>
<feature type="domain" description="YbaK/aminoacyl-tRNA synthetase-associated" evidence="2">
    <location>
        <begin position="25"/>
        <end position="151"/>
    </location>
</feature>
<dbReference type="FunFam" id="3.90.960.10:FF:000005">
    <property type="entry name" value="Putative prolyl-tRNA synthetase"/>
    <property type="match status" value="1"/>
</dbReference>
<dbReference type="AlphaFoldDB" id="A0A916TB65"/>
<dbReference type="PANTHER" id="PTHR31423">
    <property type="entry name" value="YBAK DOMAIN-CONTAINING PROTEIN"/>
    <property type="match status" value="1"/>
</dbReference>
<dbReference type="Proteomes" id="UP000605148">
    <property type="component" value="Unassembled WGS sequence"/>
</dbReference>
<dbReference type="InterPro" id="IPR036754">
    <property type="entry name" value="YbaK/aa-tRNA-synt-asso_dom_sf"/>
</dbReference>
<sequence>MPATRDDLMAFLDGLGIRTTTVDHAPVFTVAESGDLHERISGGHTKNLFLKDKKGRLFLVVALHDATIDLKKIHQVIGAQGRVSFGNADLLMEVLGVMPGSVTPFALINDRDARRITPIFDAALMDHAVLNFHPLSNDATTSVAAEDLMAFARACGHDARIIRVSEEAQATDPGL</sequence>
<evidence type="ECO:0000256" key="1">
    <source>
        <dbReference type="ARBA" id="ARBA00010201"/>
    </source>
</evidence>
<evidence type="ECO:0000313" key="4">
    <source>
        <dbReference type="Proteomes" id="UP000605148"/>
    </source>
</evidence>
<dbReference type="EMBL" id="BMFA01000002">
    <property type="protein sequence ID" value="GGB38771.1"/>
    <property type="molecule type" value="Genomic_DNA"/>
</dbReference>
<comment type="similarity">
    <text evidence="1">Belongs to the PRORSD1 family.</text>
</comment>
<dbReference type="PANTHER" id="PTHR31423:SF3">
    <property type="entry name" value="PROLYL-TRNA SYNTHETASE ASSOCIATED DOMAIN-CONTAINING PROTEIN 1-RELATED"/>
    <property type="match status" value="1"/>
</dbReference>
<evidence type="ECO:0000259" key="2">
    <source>
        <dbReference type="Pfam" id="PF04073"/>
    </source>
</evidence>
<organism evidence="3 4">
    <name type="scientific">Roseibium aquae</name>
    <dbReference type="NCBI Taxonomy" id="1323746"/>
    <lineage>
        <taxon>Bacteria</taxon>
        <taxon>Pseudomonadati</taxon>
        <taxon>Pseudomonadota</taxon>
        <taxon>Alphaproteobacteria</taxon>
        <taxon>Hyphomicrobiales</taxon>
        <taxon>Stappiaceae</taxon>
        <taxon>Roseibium</taxon>
    </lineage>
</organism>
<reference evidence="3" key="1">
    <citation type="journal article" date="2014" name="Int. J. Syst. Evol. Microbiol.">
        <title>Complete genome sequence of Corynebacterium casei LMG S-19264T (=DSM 44701T), isolated from a smear-ripened cheese.</title>
        <authorList>
            <consortium name="US DOE Joint Genome Institute (JGI-PGF)"/>
            <person name="Walter F."/>
            <person name="Albersmeier A."/>
            <person name="Kalinowski J."/>
            <person name="Ruckert C."/>
        </authorList>
    </citation>
    <scope>NUCLEOTIDE SEQUENCE</scope>
    <source>
        <strain evidence="3">CGMCC 1.12426</strain>
    </source>
</reference>
<dbReference type="SUPFAM" id="SSF55826">
    <property type="entry name" value="YbaK/ProRS associated domain"/>
    <property type="match status" value="1"/>
</dbReference>
<name>A0A916TB65_9HYPH</name>
<keyword evidence="3" id="KW-0238">DNA-binding</keyword>
<dbReference type="GO" id="GO:0002161">
    <property type="term" value="F:aminoacyl-tRNA deacylase activity"/>
    <property type="evidence" value="ECO:0007669"/>
    <property type="project" value="InterPro"/>
</dbReference>
<dbReference type="OrthoDB" id="5145315at2"/>
<dbReference type="Gene3D" id="3.90.960.10">
    <property type="entry name" value="YbaK/aminoacyl-tRNA synthetase-associated domain"/>
    <property type="match status" value="1"/>
</dbReference>
<keyword evidence="4" id="KW-1185">Reference proteome</keyword>